<dbReference type="GO" id="GO:0008168">
    <property type="term" value="F:methyltransferase activity"/>
    <property type="evidence" value="ECO:0007669"/>
    <property type="project" value="UniProtKB-KW"/>
</dbReference>
<dbReference type="SUPFAM" id="SSF53335">
    <property type="entry name" value="S-adenosyl-L-methionine-dependent methyltransferases"/>
    <property type="match status" value="1"/>
</dbReference>
<proteinExistence type="predicted"/>
<dbReference type="InterPro" id="IPR029063">
    <property type="entry name" value="SAM-dependent_MTases_sf"/>
</dbReference>
<dbReference type="RefSeq" id="WP_247077356.1">
    <property type="nucleotide sequence ID" value="NZ_JBHMEA010000006.1"/>
</dbReference>
<dbReference type="EC" id="2.1.1.-" evidence="1"/>
<dbReference type="Gene3D" id="3.40.50.150">
    <property type="entry name" value="Vaccinia Virus protein VP39"/>
    <property type="match status" value="1"/>
</dbReference>
<organism evidence="1 2">
    <name type="scientific">Pseudohalocynthiibacter aestuariivivens</name>
    <dbReference type="NCBI Taxonomy" id="1591409"/>
    <lineage>
        <taxon>Bacteria</taxon>
        <taxon>Pseudomonadati</taxon>
        <taxon>Pseudomonadota</taxon>
        <taxon>Alphaproteobacteria</taxon>
        <taxon>Rhodobacterales</taxon>
        <taxon>Paracoccaceae</taxon>
        <taxon>Pseudohalocynthiibacter</taxon>
    </lineage>
</organism>
<protein>
    <submittedName>
        <fullName evidence="1">SAM-dependent methyltransferase</fullName>
        <ecNumber evidence="1">2.1.1.-</ecNumber>
    </submittedName>
</protein>
<keyword evidence="2" id="KW-1185">Reference proteome</keyword>
<gene>
    <name evidence="1" type="ORF">ACFFUT_00825</name>
</gene>
<keyword evidence="1" id="KW-0808">Transferase</keyword>
<dbReference type="EMBL" id="JBHMEA010000006">
    <property type="protein sequence ID" value="MFB9230326.1"/>
    <property type="molecule type" value="Genomic_DNA"/>
</dbReference>
<reference evidence="1 2" key="1">
    <citation type="submission" date="2024-09" db="EMBL/GenBank/DDBJ databases">
        <authorList>
            <person name="Sun Q."/>
            <person name="Mori K."/>
        </authorList>
    </citation>
    <scope>NUCLEOTIDE SEQUENCE [LARGE SCALE GENOMIC DNA]</scope>
    <source>
        <strain evidence="1 2">CECT 8726</strain>
    </source>
</reference>
<evidence type="ECO:0000313" key="1">
    <source>
        <dbReference type="EMBL" id="MFB9230326.1"/>
    </source>
</evidence>
<keyword evidence="1" id="KW-0489">Methyltransferase</keyword>
<dbReference type="Proteomes" id="UP001589683">
    <property type="component" value="Unassembled WGS sequence"/>
</dbReference>
<evidence type="ECO:0000313" key="2">
    <source>
        <dbReference type="Proteomes" id="UP001589683"/>
    </source>
</evidence>
<dbReference type="GO" id="GO:0032259">
    <property type="term" value="P:methylation"/>
    <property type="evidence" value="ECO:0007669"/>
    <property type="project" value="UniProtKB-KW"/>
</dbReference>
<dbReference type="CDD" id="cd02440">
    <property type="entry name" value="AdoMet_MTases"/>
    <property type="match status" value="1"/>
</dbReference>
<sequence>MDLDEIASLDTSAFSKQDILNLILQRSEIIRDQDNHNRYIKAWTQGNSAPIMELIEKLGADLIAKRAGAVIFLEYLELKPIFEKAPPKKVADIGCGYAFFNLFLARDFGCEVVLIDLEQNDHKHFGFENEGAAYSNLDVARRLLTDNGLEDGSIFTLNPEKDKLNEVRNVDFAFSFISCGFHYPWQTYQRFFKTSLNKGGAVILDLRRRKSLAAQADMAELGTVEVIGGSANGSADRIMLTLSQ</sequence>
<accession>A0ABV5JBR4</accession>
<comment type="caution">
    <text evidence="1">The sequence shown here is derived from an EMBL/GenBank/DDBJ whole genome shotgun (WGS) entry which is preliminary data.</text>
</comment>
<name>A0ABV5JBR4_9RHOB</name>